<gene>
    <name evidence="1" type="ORF">C3E78_03650</name>
</gene>
<evidence type="ECO:0000313" key="2">
    <source>
        <dbReference type="Proteomes" id="UP000244384"/>
    </source>
</evidence>
<dbReference type="Proteomes" id="UP000244384">
    <property type="component" value="Chromosome"/>
</dbReference>
<proteinExistence type="predicted"/>
<dbReference type="KEGG" id="aez:C3E78_03650"/>
<dbReference type="EMBL" id="CP026952">
    <property type="protein sequence ID" value="AWB91384.1"/>
    <property type="molecule type" value="Genomic_DNA"/>
</dbReference>
<organism evidence="1 2">
    <name type="scientific">Aeromicrobium chenweiae</name>
    <dbReference type="NCBI Taxonomy" id="2079793"/>
    <lineage>
        <taxon>Bacteria</taxon>
        <taxon>Bacillati</taxon>
        <taxon>Actinomycetota</taxon>
        <taxon>Actinomycetes</taxon>
        <taxon>Propionibacteriales</taxon>
        <taxon>Nocardioidaceae</taxon>
        <taxon>Aeromicrobium</taxon>
    </lineage>
</organism>
<accession>A0A2S0WJC4</accession>
<dbReference type="Pfam" id="PF07811">
    <property type="entry name" value="TadE"/>
    <property type="match status" value="1"/>
</dbReference>
<keyword evidence="2" id="KW-1185">Reference proteome</keyword>
<name>A0A2S0WJC4_9ACTN</name>
<accession>A0A5F2EMF7</accession>
<dbReference type="InterPro" id="IPR012495">
    <property type="entry name" value="TadE-like_dom"/>
</dbReference>
<sequence>MRGTEAEGMTSPSTRRADDRDRGAAMVEFALILPVLVALIFGIISYGYMLSYRQGLSQGASEAARAAAIVPSGMPAAAKLAKATTALNDAMGSYGVSCAGGVLRHDGAASGSCSIQTSTACPQDSSRRCAVVTVTHAYRAHPLISSFPGLGITLPENLSYTAVVEVN</sequence>
<evidence type="ECO:0000313" key="1">
    <source>
        <dbReference type="EMBL" id="AWB91384.1"/>
    </source>
</evidence>
<protein>
    <submittedName>
        <fullName evidence="1">Uncharacterized protein</fullName>
    </submittedName>
</protein>
<reference evidence="2" key="1">
    <citation type="submission" date="2018-01" db="EMBL/GenBank/DDBJ databases">
        <authorList>
            <person name="Li J."/>
        </authorList>
    </citation>
    <scope>NUCLEOTIDE SEQUENCE [LARGE SCALE GENOMIC DNA]</scope>
    <source>
        <strain evidence="2">592</strain>
    </source>
</reference>
<dbReference type="AlphaFoldDB" id="A0A2S0WJC4"/>